<evidence type="ECO:0000256" key="10">
    <source>
        <dbReference type="ARBA" id="ARBA00023128"/>
    </source>
</evidence>
<comment type="subcellular location">
    <subcellularLocation>
        <location evidence="1 12">Mitochondrion membrane</location>
        <topology evidence="1 12">Single-pass membrane protein</topology>
    </subcellularLocation>
</comment>
<organism evidence="14">
    <name type="scientific">Taxoblenus sp</name>
    <dbReference type="NCBI Taxonomy" id="2821556"/>
    <lineage>
        <taxon>Eukaryota</taxon>
        <taxon>Metazoa</taxon>
        <taxon>Ecdysozoa</taxon>
        <taxon>Arthropoda</taxon>
        <taxon>Hexapoda</taxon>
        <taxon>Insecta</taxon>
        <taxon>Pterygota</taxon>
        <taxon>Neoptera</taxon>
        <taxon>Endopterygota</taxon>
        <taxon>Hymenoptera</taxon>
        <taxon>Tenthredinoidea</taxon>
        <taxon>Tenthredinidae</taxon>
        <taxon>Allantinae</taxon>
        <taxon>Taxoblenus</taxon>
    </lineage>
</organism>
<evidence type="ECO:0000256" key="4">
    <source>
        <dbReference type="ARBA" id="ARBA00022448"/>
    </source>
</evidence>
<feature type="transmembrane region" description="Helical" evidence="13">
    <location>
        <begin position="6"/>
        <end position="29"/>
    </location>
</feature>
<evidence type="ECO:0000256" key="3">
    <source>
        <dbReference type="ARBA" id="ARBA00011291"/>
    </source>
</evidence>
<accession>A0A8A6C2Z7</accession>
<proteinExistence type="inferred from homology"/>
<dbReference type="AlphaFoldDB" id="A0A8A6C2Z7"/>
<evidence type="ECO:0000256" key="11">
    <source>
        <dbReference type="ARBA" id="ARBA00023136"/>
    </source>
</evidence>
<dbReference type="InterPro" id="IPR001421">
    <property type="entry name" value="ATP8_metazoa"/>
</dbReference>
<evidence type="ECO:0000256" key="12">
    <source>
        <dbReference type="RuleBase" id="RU003661"/>
    </source>
</evidence>
<evidence type="ECO:0000256" key="6">
    <source>
        <dbReference type="ARBA" id="ARBA00022692"/>
    </source>
</evidence>
<reference evidence="14" key="1">
    <citation type="submission" date="2021-02" db="EMBL/GenBank/DDBJ databases">
        <title>The mitochondrial genome of Taxoblenus sinicus.</title>
        <authorList>
            <person name="Niu G."/>
        </authorList>
    </citation>
    <scope>NUCLEOTIDE SEQUENCE</scope>
</reference>
<comment type="subunit">
    <text evidence="3">F-type ATPases have 2 components, CF(1) - the catalytic core - and CF(0) - the membrane proton channel.</text>
</comment>
<keyword evidence="5 12" id="KW-0138">CF(0)</keyword>
<name>A0A8A6C2Z7_9HYME</name>
<dbReference type="EMBL" id="MW632126">
    <property type="protein sequence ID" value="QTH79137.1"/>
    <property type="molecule type" value="Genomic_DNA"/>
</dbReference>
<dbReference type="GO" id="GO:0031966">
    <property type="term" value="C:mitochondrial membrane"/>
    <property type="evidence" value="ECO:0007669"/>
    <property type="project" value="UniProtKB-SubCell"/>
</dbReference>
<evidence type="ECO:0000256" key="8">
    <source>
        <dbReference type="ARBA" id="ARBA00022989"/>
    </source>
</evidence>
<gene>
    <name evidence="14" type="primary">ATP8</name>
</gene>
<dbReference type="GO" id="GO:0015986">
    <property type="term" value="P:proton motive force-driven ATP synthesis"/>
    <property type="evidence" value="ECO:0007669"/>
    <property type="project" value="InterPro"/>
</dbReference>
<comment type="similarity">
    <text evidence="2 12">Belongs to the ATPase protein 8 family.</text>
</comment>
<keyword evidence="10 12" id="KW-0496">Mitochondrion</keyword>
<keyword evidence="7 12" id="KW-0375">Hydrogen ion transport</keyword>
<evidence type="ECO:0000256" key="7">
    <source>
        <dbReference type="ARBA" id="ARBA00022781"/>
    </source>
</evidence>
<keyword evidence="4 12" id="KW-0813">Transport</keyword>
<evidence type="ECO:0000256" key="2">
    <source>
        <dbReference type="ARBA" id="ARBA00008892"/>
    </source>
</evidence>
<keyword evidence="9 12" id="KW-0406">Ion transport</keyword>
<evidence type="ECO:0000256" key="1">
    <source>
        <dbReference type="ARBA" id="ARBA00004304"/>
    </source>
</evidence>
<dbReference type="GO" id="GO:0015078">
    <property type="term" value="F:proton transmembrane transporter activity"/>
    <property type="evidence" value="ECO:0007669"/>
    <property type="project" value="InterPro"/>
</dbReference>
<protein>
    <recommendedName>
        <fullName evidence="12">ATP synthase complex subunit 8</fullName>
    </recommendedName>
</protein>
<evidence type="ECO:0000256" key="13">
    <source>
        <dbReference type="SAM" id="Phobius"/>
    </source>
</evidence>
<evidence type="ECO:0000256" key="5">
    <source>
        <dbReference type="ARBA" id="ARBA00022547"/>
    </source>
</evidence>
<dbReference type="Pfam" id="PF00895">
    <property type="entry name" value="ATP-synt_8"/>
    <property type="match status" value="1"/>
</dbReference>
<keyword evidence="11 13" id="KW-0472">Membrane</keyword>
<geneLocation type="mitochondrion" evidence="14"/>
<sequence>MPQMFPLNWIFLLIFFSLIFIFFNIMNYYSLKVFFHNSKNLKMFLSSNKTIWKW</sequence>
<keyword evidence="6 12" id="KW-0812">Transmembrane</keyword>
<evidence type="ECO:0000313" key="14">
    <source>
        <dbReference type="EMBL" id="QTH79137.1"/>
    </source>
</evidence>
<dbReference type="GO" id="GO:0045259">
    <property type="term" value="C:proton-transporting ATP synthase complex"/>
    <property type="evidence" value="ECO:0007669"/>
    <property type="project" value="UniProtKB-KW"/>
</dbReference>
<keyword evidence="8 13" id="KW-1133">Transmembrane helix</keyword>
<evidence type="ECO:0000256" key="9">
    <source>
        <dbReference type="ARBA" id="ARBA00023065"/>
    </source>
</evidence>